<proteinExistence type="predicted"/>
<reference evidence="2" key="1">
    <citation type="submission" date="2019-03" db="EMBL/GenBank/DDBJ databases">
        <authorList>
            <person name="Mank J."/>
            <person name="Almeida P."/>
        </authorList>
    </citation>
    <scope>NUCLEOTIDE SEQUENCE</scope>
    <source>
        <strain evidence="2">78183</strain>
    </source>
</reference>
<feature type="compositionally biased region" description="Polar residues" evidence="1">
    <location>
        <begin position="54"/>
        <end position="63"/>
    </location>
</feature>
<dbReference type="EMBL" id="CAADRP010001224">
    <property type="protein sequence ID" value="VFU37190.1"/>
    <property type="molecule type" value="Genomic_DNA"/>
</dbReference>
<evidence type="ECO:0000313" key="2">
    <source>
        <dbReference type="EMBL" id="VFU37190.1"/>
    </source>
</evidence>
<sequence>MLGSWQTEILELALQCLAPGRQSRPSMSKCAEIPLEHSSAASDFTATDTEDNHASTGTEHSTS</sequence>
<evidence type="ECO:0000256" key="1">
    <source>
        <dbReference type="SAM" id="MobiDB-lite"/>
    </source>
</evidence>
<gene>
    <name evidence="2" type="ORF">SVIM_LOCUS194145</name>
</gene>
<organism evidence="2">
    <name type="scientific">Salix viminalis</name>
    <name type="common">Common osier</name>
    <name type="synonym">Basket willow</name>
    <dbReference type="NCBI Taxonomy" id="40686"/>
    <lineage>
        <taxon>Eukaryota</taxon>
        <taxon>Viridiplantae</taxon>
        <taxon>Streptophyta</taxon>
        <taxon>Embryophyta</taxon>
        <taxon>Tracheophyta</taxon>
        <taxon>Spermatophyta</taxon>
        <taxon>Magnoliopsida</taxon>
        <taxon>eudicotyledons</taxon>
        <taxon>Gunneridae</taxon>
        <taxon>Pentapetalae</taxon>
        <taxon>rosids</taxon>
        <taxon>fabids</taxon>
        <taxon>Malpighiales</taxon>
        <taxon>Salicaceae</taxon>
        <taxon>Saliceae</taxon>
        <taxon>Salix</taxon>
    </lineage>
</organism>
<accession>A0A6N2LBE9</accession>
<dbReference type="AlphaFoldDB" id="A0A6N2LBE9"/>
<name>A0A6N2LBE9_SALVM</name>
<protein>
    <submittedName>
        <fullName evidence="2">Uncharacterized protein</fullName>
    </submittedName>
</protein>
<feature type="region of interest" description="Disordered" evidence="1">
    <location>
        <begin position="38"/>
        <end position="63"/>
    </location>
</feature>